<dbReference type="Pfam" id="PF10765">
    <property type="entry name" value="Phage_P22_NinX"/>
    <property type="match status" value="1"/>
</dbReference>
<comment type="caution">
    <text evidence="1">The sequence shown here is derived from an EMBL/GenBank/DDBJ whole genome shotgun (WGS) entry which is preliminary data.</text>
</comment>
<protein>
    <recommendedName>
        <fullName evidence="3">DUF2591 domain-containing protein</fullName>
    </recommendedName>
</protein>
<evidence type="ECO:0000313" key="1">
    <source>
        <dbReference type="EMBL" id="VWC78801.1"/>
    </source>
</evidence>
<keyword evidence="2" id="KW-1185">Reference proteome</keyword>
<dbReference type="InterPro" id="IPR019701">
    <property type="entry name" value="Phage_P22_NinX"/>
</dbReference>
<organism evidence="1 2">
    <name type="scientific">Burkholderia aenigmatica</name>
    <dbReference type="NCBI Taxonomy" id="2015348"/>
    <lineage>
        <taxon>Bacteria</taxon>
        <taxon>Pseudomonadati</taxon>
        <taxon>Pseudomonadota</taxon>
        <taxon>Betaproteobacteria</taxon>
        <taxon>Burkholderiales</taxon>
        <taxon>Burkholderiaceae</taxon>
        <taxon>Burkholderia</taxon>
        <taxon>Burkholderia cepacia complex</taxon>
    </lineage>
</organism>
<evidence type="ECO:0008006" key="3">
    <source>
        <dbReference type="Google" id="ProtNLM"/>
    </source>
</evidence>
<gene>
    <name evidence="1" type="ORF">BLA17378_03770</name>
</gene>
<reference evidence="1 2" key="1">
    <citation type="submission" date="2019-09" db="EMBL/GenBank/DDBJ databases">
        <authorList>
            <person name="Depoorter E."/>
        </authorList>
    </citation>
    <scope>NUCLEOTIDE SEQUENCE [LARGE SCALE GENOMIC DNA]</scope>
    <source>
        <strain evidence="1 2">R-17378</strain>
    </source>
</reference>
<dbReference type="RefSeq" id="WP_174958022.1">
    <property type="nucleotide sequence ID" value="NZ_CABVQG010000013.1"/>
</dbReference>
<sequence length="117" mass="13148">MKILELSGERLDYWVANILGLEGVRLEPDHTCTYIDSRYSVAVRVPFLPSSDWAHGGPIIEHERIELSIVRVDCAKDQWRAISDWTAGVFEADTPLVAAMRAYVASKFGDEVPDEGR</sequence>
<accession>A0ABY6XXU4</accession>
<evidence type="ECO:0000313" key="2">
    <source>
        <dbReference type="Proteomes" id="UP000494120"/>
    </source>
</evidence>
<dbReference type="EMBL" id="CABVQG010000013">
    <property type="protein sequence ID" value="VWC78801.1"/>
    <property type="molecule type" value="Genomic_DNA"/>
</dbReference>
<name>A0ABY6XXU4_9BURK</name>
<proteinExistence type="predicted"/>
<dbReference type="Proteomes" id="UP000494120">
    <property type="component" value="Unassembled WGS sequence"/>
</dbReference>